<evidence type="ECO:0000259" key="6">
    <source>
        <dbReference type="PROSITE" id="PS50931"/>
    </source>
</evidence>
<sequence length="324" mass="35291">MDVDLRQLRAFLAVADELHFGRAAATLHMAQPALSQQIRRTERDLGVDLFVRTSRSVALTAAGRVLQGRARSLLDQAARDLDETVRVGRGEAGRLDVGFVVSALPLGPIERVQAFRERYPLVRVELTEGYTSHLVARILRGELDLAVVRDPDPEPGVRLLPFRSERFVAAVPTAHRFATRTSVEGPELVDDPFVFFPAEAGALATERNLAPVTSGGRRPRVVQEATTWATVLHLVGAGLGVTVVPESAALAAPDTVALLPLDGSDHRSELFWAARADDDREILRNFVAATERSTARPTARPTDRSTEAGPERSPQEGWSGHREG</sequence>
<dbReference type="AlphaFoldDB" id="A0A8H9G8Q2"/>
<dbReference type="PANTHER" id="PTHR30346">
    <property type="entry name" value="TRANSCRIPTIONAL DUAL REGULATOR HCAR-RELATED"/>
    <property type="match status" value="1"/>
</dbReference>
<protein>
    <submittedName>
        <fullName evidence="7">LysR family transcriptional regulator</fullName>
    </submittedName>
</protein>
<dbReference type="CDD" id="cd08414">
    <property type="entry name" value="PBP2_LTTR_aromatics_like"/>
    <property type="match status" value="1"/>
</dbReference>
<evidence type="ECO:0000313" key="7">
    <source>
        <dbReference type="EMBL" id="GGK98183.1"/>
    </source>
</evidence>
<dbReference type="Proteomes" id="UP000648535">
    <property type="component" value="Unassembled WGS sequence"/>
</dbReference>
<dbReference type="Gene3D" id="1.10.10.10">
    <property type="entry name" value="Winged helix-like DNA-binding domain superfamily/Winged helix DNA-binding domain"/>
    <property type="match status" value="1"/>
</dbReference>
<gene>
    <name evidence="7" type="ORF">GCM10009769_15460</name>
</gene>
<keyword evidence="2" id="KW-0805">Transcription regulation</keyword>
<reference evidence="7" key="1">
    <citation type="journal article" date="2014" name="Int. J. Syst. Evol. Microbiol.">
        <title>Complete genome sequence of Corynebacterium casei LMG S-19264T (=DSM 44701T), isolated from a smear-ripened cheese.</title>
        <authorList>
            <consortium name="US DOE Joint Genome Institute (JGI-PGF)"/>
            <person name="Walter F."/>
            <person name="Albersmeier A."/>
            <person name="Kalinowski J."/>
            <person name="Ruckert C."/>
        </authorList>
    </citation>
    <scope>NUCLEOTIDE SEQUENCE</scope>
    <source>
        <strain evidence="7">JCM 1480</strain>
    </source>
</reference>
<evidence type="ECO:0000256" key="2">
    <source>
        <dbReference type="ARBA" id="ARBA00023015"/>
    </source>
</evidence>
<dbReference type="Gene3D" id="3.40.190.10">
    <property type="entry name" value="Periplasmic binding protein-like II"/>
    <property type="match status" value="2"/>
</dbReference>
<dbReference type="SUPFAM" id="SSF53850">
    <property type="entry name" value="Periplasmic binding protein-like II"/>
    <property type="match status" value="1"/>
</dbReference>
<dbReference type="PROSITE" id="PS50931">
    <property type="entry name" value="HTH_LYSR"/>
    <property type="match status" value="1"/>
</dbReference>
<comment type="caution">
    <text evidence="7">The sequence shown here is derived from an EMBL/GenBank/DDBJ whole genome shotgun (WGS) entry which is preliminary data.</text>
</comment>
<organism evidence="7 8">
    <name type="scientific">Curtobacterium luteum</name>
    <dbReference type="NCBI Taxonomy" id="33881"/>
    <lineage>
        <taxon>Bacteria</taxon>
        <taxon>Bacillati</taxon>
        <taxon>Actinomycetota</taxon>
        <taxon>Actinomycetes</taxon>
        <taxon>Micrococcales</taxon>
        <taxon>Microbacteriaceae</taxon>
        <taxon>Curtobacterium</taxon>
    </lineage>
</organism>
<dbReference type="EMBL" id="BMOI01000005">
    <property type="protein sequence ID" value="GGK98183.1"/>
    <property type="molecule type" value="Genomic_DNA"/>
</dbReference>
<evidence type="ECO:0000256" key="3">
    <source>
        <dbReference type="ARBA" id="ARBA00023125"/>
    </source>
</evidence>
<evidence type="ECO:0000256" key="1">
    <source>
        <dbReference type="ARBA" id="ARBA00009437"/>
    </source>
</evidence>
<dbReference type="InterPro" id="IPR000847">
    <property type="entry name" value="LysR_HTH_N"/>
</dbReference>
<feature type="compositionally biased region" description="Basic and acidic residues" evidence="5">
    <location>
        <begin position="301"/>
        <end position="324"/>
    </location>
</feature>
<dbReference type="GO" id="GO:0003677">
    <property type="term" value="F:DNA binding"/>
    <property type="evidence" value="ECO:0007669"/>
    <property type="project" value="UniProtKB-KW"/>
</dbReference>
<keyword evidence="4" id="KW-0804">Transcription</keyword>
<dbReference type="InterPro" id="IPR036388">
    <property type="entry name" value="WH-like_DNA-bd_sf"/>
</dbReference>
<evidence type="ECO:0000256" key="5">
    <source>
        <dbReference type="SAM" id="MobiDB-lite"/>
    </source>
</evidence>
<proteinExistence type="inferred from homology"/>
<dbReference type="PRINTS" id="PR00039">
    <property type="entry name" value="HTHLYSR"/>
</dbReference>
<dbReference type="RefSeq" id="WP_175328522.1">
    <property type="nucleotide sequence ID" value="NZ_BMOI01000005.1"/>
</dbReference>
<evidence type="ECO:0000256" key="4">
    <source>
        <dbReference type="ARBA" id="ARBA00023163"/>
    </source>
</evidence>
<dbReference type="PANTHER" id="PTHR30346:SF28">
    <property type="entry name" value="HTH-TYPE TRANSCRIPTIONAL REGULATOR CYNR"/>
    <property type="match status" value="1"/>
</dbReference>
<reference evidence="7" key="2">
    <citation type="submission" date="2020-09" db="EMBL/GenBank/DDBJ databases">
        <authorList>
            <person name="Sun Q."/>
            <person name="Ohkuma M."/>
        </authorList>
    </citation>
    <scope>NUCLEOTIDE SEQUENCE</scope>
    <source>
        <strain evidence="7">JCM 1480</strain>
    </source>
</reference>
<evidence type="ECO:0000313" key="8">
    <source>
        <dbReference type="Proteomes" id="UP000648535"/>
    </source>
</evidence>
<accession>A0A8H9G8Q2</accession>
<dbReference type="GO" id="GO:0032993">
    <property type="term" value="C:protein-DNA complex"/>
    <property type="evidence" value="ECO:0007669"/>
    <property type="project" value="TreeGrafter"/>
</dbReference>
<dbReference type="Pfam" id="PF03466">
    <property type="entry name" value="LysR_substrate"/>
    <property type="match status" value="1"/>
</dbReference>
<feature type="region of interest" description="Disordered" evidence="5">
    <location>
        <begin position="288"/>
        <end position="324"/>
    </location>
</feature>
<dbReference type="FunFam" id="1.10.10.10:FF:000001">
    <property type="entry name" value="LysR family transcriptional regulator"/>
    <property type="match status" value="1"/>
</dbReference>
<name>A0A8H9G8Q2_9MICO</name>
<keyword evidence="3" id="KW-0238">DNA-binding</keyword>
<dbReference type="InterPro" id="IPR005119">
    <property type="entry name" value="LysR_subst-bd"/>
</dbReference>
<dbReference type="SUPFAM" id="SSF46785">
    <property type="entry name" value="Winged helix' DNA-binding domain"/>
    <property type="match status" value="1"/>
</dbReference>
<dbReference type="Pfam" id="PF00126">
    <property type="entry name" value="HTH_1"/>
    <property type="match status" value="1"/>
</dbReference>
<feature type="domain" description="HTH lysR-type" evidence="6">
    <location>
        <begin position="3"/>
        <end position="60"/>
    </location>
</feature>
<comment type="similarity">
    <text evidence="1">Belongs to the LysR transcriptional regulatory family.</text>
</comment>
<dbReference type="InterPro" id="IPR036390">
    <property type="entry name" value="WH_DNA-bd_sf"/>
</dbReference>
<dbReference type="GO" id="GO:0003700">
    <property type="term" value="F:DNA-binding transcription factor activity"/>
    <property type="evidence" value="ECO:0007669"/>
    <property type="project" value="InterPro"/>
</dbReference>